<name>A0AAE0ZIQ9_9GAST</name>
<evidence type="ECO:0000313" key="2">
    <source>
        <dbReference type="EMBL" id="KAK3770179.1"/>
    </source>
</evidence>
<dbReference type="Proteomes" id="UP001283361">
    <property type="component" value="Unassembled WGS sequence"/>
</dbReference>
<dbReference type="EMBL" id="JAWDGP010003865">
    <property type="protein sequence ID" value="KAK3770179.1"/>
    <property type="molecule type" value="Genomic_DNA"/>
</dbReference>
<gene>
    <name evidence="2" type="ORF">RRG08_038690</name>
</gene>
<evidence type="ECO:0000256" key="1">
    <source>
        <dbReference type="SAM" id="MobiDB-lite"/>
    </source>
</evidence>
<sequence length="170" mass="18707">MQGSHISTDAWFVNIADGSYVGQFKIQDTEDLALVALGQEDNEMCRMRDLKKNKKFKVVHTKIHFKRGVVASGPSQRFLKLARDTGPTDLTPGLPQFSPLACHEPGHSDQNKSVLRLAYSLLLAIVGQSVLESDDGDGDDDDDDDDGDDGVDVMRIKPLPIPYLTLARVI</sequence>
<feature type="region of interest" description="Disordered" evidence="1">
    <location>
        <begin position="132"/>
        <end position="152"/>
    </location>
</feature>
<evidence type="ECO:0000313" key="3">
    <source>
        <dbReference type="Proteomes" id="UP001283361"/>
    </source>
</evidence>
<organism evidence="2 3">
    <name type="scientific">Elysia crispata</name>
    <name type="common">lettuce slug</name>
    <dbReference type="NCBI Taxonomy" id="231223"/>
    <lineage>
        <taxon>Eukaryota</taxon>
        <taxon>Metazoa</taxon>
        <taxon>Spiralia</taxon>
        <taxon>Lophotrochozoa</taxon>
        <taxon>Mollusca</taxon>
        <taxon>Gastropoda</taxon>
        <taxon>Heterobranchia</taxon>
        <taxon>Euthyneura</taxon>
        <taxon>Panpulmonata</taxon>
        <taxon>Sacoglossa</taxon>
        <taxon>Placobranchoidea</taxon>
        <taxon>Plakobranchidae</taxon>
        <taxon>Elysia</taxon>
    </lineage>
</organism>
<accession>A0AAE0ZIQ9</accession>
<proteinExistence type="predicted"/>
<dbReference type="AlphaFoldDB" id="A0AAE0ZIQ9"/>
<feature type="compositionally biased region" description="Acidic residues" evidence="1">
    <location>
        <begin position="132"/>
        <end position="151"/>
    </location>
</feature>
<comment type="caution">
    <text evidence="2">The sequence shown here is derived from an EMBL/GenBank/DDBJ whole genome shotgun (WGS) entry which is preliminary data.</text>
</comment>
<keyword evidence="3" id="KW-1185">Reference proteome</keyword>
<reference evidence="2" key="1">
    <citation type="journal article" date="2023" name="G3 (Bethesda)">
        <title>A reference genome for the long-term kleptoplast-retaining sea slug Elysia crispata morphotype clarki.</title>
        <authorList>
            <person name="Eastman K.E."/>
            <person name="Pendleton A.L."/>
            <person name="Shaikh M.A."/>
            <person name="Suttiyut T."/>
            <person name="Ogas R."/>
            <person name="Tomko P."/>
            <person name="Gavelis G."/>
            <person name="Widhalm J.R."/>
            <person name="Wisecaver J.H."/>
        </authorList>
    </citation>
    <scope>NUCLEOTIDE SEQUENCE</scope>
    <source>
        <strain evidence="2">ECLA1</strain>
    </source>
</reference>
<protein>
    <submittedName>
        <fullName evidence="2">Uncharacterized protein</fullName>
    </submittedName>
</protein>